<evidence type="ECO:0000256" key="1">
    <source>
        <dbReference type="PIRSR" id="PIRSR600760-2"/>
    </source>
</evidence>
<dbReference type="Proteomes" id="UP000228920">
    <property type="component" value="Unassembled WGS sequence"/>
</dbReference>
<protein>
    <recommendedName>
        <fullName evidence="4">Inositol monophosphatase</fullName>
    </recommendedName>
</protein>
<feature type="binding site" evidence="1">
    <location>
        <position position="87"/>
    </location>
    <ligand>
        <name>Mg(2+)</name>
        <dbReference type="ChEBI" id="CHEBI:18420"/>
        <label>1</label>
        <note>catalytic</note>
    </ligand>
</feature>
<keyword evidence="1" id="KW-0479">Metal-binding</keyword>
<dbReference type="AlphaFoldDB" id="A0A2M7TER6"/>
<name>A0A2M7TER6_UNCKA</name>
<proteinExistence type="predicted"/>
<keyword evidence="1" id="KW-0460">Magnesium</keyword>
<sequence length="286" mass="31416">MSRDKAFKLFDEMIIAAEEELITFTLSADLDIEHKANKTLVTECDKAIDKKLSDIATQNGFLVVSEEGVLDLMVAKSGNYMTIDPIDGTLGYIEYVNKAMEVGNIEDFLSHDLGPASDFCLLIGIVEESHAKYAACYNFVTREKIFIDADNRGKMIRENNVRNYNQEYAVYVDQRPGDKVESQMLTVDGAVAIRQAALGLKSLYALINPHKSAVVVHRVQEAGLWDILPAAVAANAFGGSVLDDNGNELSLDSYIILPGQGATILKGDKFSAVQKLLKEEPNSLMT</sequence>
<dbReference type="EMBL" id="PFNL01000191">
    <property type="protein sequence ID" value="PIZ44198.1"/>
    <property type="molecule type" value="Genomic_DNA"/>
</dbReference>
<dbReference type="GO" id="GO:0046872">
    <property type="term" value="F:metal ion binding"/>
    <property type="evidence" value="ECO:0007669"/>
    <property type="project" value="UniProtKB-KW"/>
</dbReference>
<evidence type="ECO:0008006" key="4">
    <source>
        <dbReference type="Google" id="ProtNLM"/>
    </source>
</evidence>
<comment type="caution">
    <text evidence="2">The sequence shown here is derived from an EMBL/GenBank/DDBJ whole genome shotgun (WGS) entry which is preliminary data.</text>
</comment>
<dbReference type="Pfam" id="PF00459">
    <property type="entry name" value="Inositol_P"/>
    <property type="match status" value="1"/>
</dbReference>
<feature type="binding site" evidence="1">
    <location>
        <position position="86"/>
    </location>
    <ligand>
        <name>Mg(2+)</name>
        <dbReference type="ChEBI" id="CHEBI:18420"/>
        <label>1</label>
        <note>catalytic</note>
    </ligand>
</feature>
<evidence type="ECO:0000313" key="2">
    <source>
        <dbReference type="EMBL" id="PIZ44198.1"/>
    </source>
</evidence>
<organism evidence="2 3">
    <name type="scientific">candidate division WWE3 bacterium CG_4_10_14_0_2_um_filter_41_14</name>
    <dbReference type="NCBI Taxonomy" id="1975072"/>
    <lineage>
        <taxon>Bacteria</taxon>
        <taxon>Katanobacteria</taxon>
    </lineage>
</organism>
<dbReference type="SUPFAM" id="SSF56655">
    <property type="entry name" value="Carbohydrate phosphatase"/>
    <property type="match status" value="1"/>
</dbReference>
<feature type="binding site" evidence="1">
    <location>
        <position position="66"/>
    </location>
    <ligand>
        <name>Mg(2+)</name>
        <dbReference type="ChEBI" id="CHEBI:18420"/>
        <label>1</label>
        <note>catalytic</note>
    </ligand>
</feature>
<dbReference type="InterPro" id="IPR000760">
    <property type="entry name" value="Inositol_monophosphatase-like"/>
</dbReference>
<feature type="binding site" evidence="1">
    <location>
        <position position="226"/>
    </location>
    <ligand>
        <name>Mg(2+)</name>
        <dbReference type="ChEBI" id="CHEBI:18420"/>
        <label>1</label>
        <note>catalytic</note>
    </ligand>
</feature>
<accession>A0A2M7TER6</accession>
<gene>
    <name evidence="2" type="ORF">COY32_06875</name>
</gene>
<dbReference type="Gene3D" id="3.30.540.10">
    <property type="entry name" value="Fructose-1,6-Bisphosphatase, subunit A, domain 1"/>
    <property type="match status" value="1"/>
</dbReference>
<reference evidence="3" key="1">
    <citation type="submission" date="2017-09" db="EMBL/GenBank/DDBJ databases">
        <title>Depth-based differentiation of microbial function through sediment-hosted aquifers and enrichment of novel symbionts in the deep terrestrial subsurface.</title>
        <authorList>
            <person name="Probst A.J."/>
            <person name="Ladd B."/>
            <person name="Jarett J.K."/>
            <person name="Geller-Mcgrath D.E."/>
            <person name="Sieber C.M.K."/>
            <person name="Emerson J.B."/>
            <person name="Anantharaman K."/>
            <person name="Thomas B.C."/>
            <person name="Malmstrom R."/>
            <person name="Stieglmeier M."/>
            <person name="Klingl A."/>
            <person name="Woyke T."/>
            <person name="Ryan C.M."/>
            <person name="Banfield J.F."/>
        </authorList>
    </citation>
    <scope>NUCLEOTIDE SEQUENCE [LARGE SCALE GENOMIC DNA]</scope>
</reference>
<evidence type="ECO:0000313" key="3">
    <source>
        <dbReference type="Proteomes" id="UP000228920"/>
    </source>
</evidence>
<comment type="cofactor">
    <cofactor evidence="1">
        <name>Mg(2+)</name>
        <dbReference type="ChEBI" id="CHEBI:18420"/>
    </cofactor>
</comment>
<feature type="binding site" evidence="1">
    <location>
        <position position="84"/>
    </location>
    <ligand>
        <name>Mg(2+)</name>
        <dbReference type="ChEBI" id="CHEBI:18420"/>
        <label>1</label>
        <note>catalytic</note>
    </ligand>
</feature>